<dbReference type="EMBL" id="KB469299">
    <property type="protein sequence ID" value="EPQ57162.1"/>
    <property type="molecule type" value="Genomic_DNA"/>
</dbReference>
<evidence type="ECO:0000256" key="6">
    <source>
        <dbReference type="ARBA" id="ARBA00023295"/>
    </source>
</evidence>
<gene>
    <name evidence="12" type="ORF">GLOTRDRAFT_115199</name>
</gene>
<dbReference type="OrthoDB" id="3012298at2759"/>
<dbReference type="GeneID" id="19300000"/>
<dbReference type="RefSeq" id="XP_007864305.1">
    <property type="nucleotide sequence ID" value="XM_007866114.1"/>
</dbReference>
<dbReference type="PANTHER" id="PTHR45708:SF49">
    <property type="entry name" value="ENDOCHITINASE"/>
    <property type="match status" value="1"/>
</dbReference>
<dbReference type="GO" id="GO:0006032">
    <property type="term" value="P:chitin catabolic process"/>
    <property type="evidence" value="ECO:0007669"/>
    <property type="project" value="UniProtKB-KW"/>
</dbReference>
<dbReference type="Pfam" id="PF00704">
    <property type="entry name" value="Glyco_hydro_18"/>
    <property type="match status" value="1"/>
</dbReference>
<keyword evidence="4" id="KW-0146">Chitin degradation</keyword>
<evidence type="ECO:0000256" key="1">
    <source>
        <dbReference type="ARBA" id="ARBA00000822"/>
    </source>
</evidence>
<dbReference type="InterPro" id="IPR017853">
    <property type="entry name" value="GH"/>
</dbReference>
<evidence type="ECO:0000256" key="7">
    <source>
        <dbReference type="ARBA" id="ARBA00023326"/>
    </source>
</evidence>
<keyword evidence="7" id="KW-0624">Polysaccharide degradation</keyword>
<dbReference type="Gene3D" id="3.20.20.80">
    <property type="entry name" value="Glycosidases"/>
    <property type="match status" value="1"/>
</dbReference>
<dbReference type="KEGG" id="gtr:GLOTRDRAFT_115199"/>
<evidence type="ECO:0000256" key="10">
    <source>
        <dbReference type="SAM" id="SignalP"/>
    </source>
</evidence>
<comment type="similarity">
    <text evidence="9">Belongs to the glycosyl hydrolase 18 family.</text>
</comment>
<feature type="domain" description="GH18" evidence="11">
    <location>
        <begin position="42"/>
        <end position="321"/>
    </location>
</feature>
<dbReference type="OMA" id="YSDAWVS"/>
<evidence type="ECO:0000313" key="12">
    <source>
        <dbReference type="EMBL" id="EPQ57162.1"/>
    </source>
</evidence>
<proteinExistence type="inferred from homology"/>
<keyword evidence="3 8" id="KW-0378">Hydrolase</keyword>
<dbReference type="AlphaFoldDB" id="S7QCT2"/>
<accession>S7QCT2</accession>
<dbReference type="GO" id="GO:0008843">
    <property type="term" value="F:endochitinase activity"/>
    <property type="evidence" value="ECO:0007669"/>
    <property type="project" value="UniProtKB-EC"/>
</dbReference>
<evidence type="ECO:0000256" key="2">
    <source>
        <dbReference type="ARBA" id="ARBA00012729"/>
    </source>
</evidence>
<evidence type="ECO:0000256" key="5">
    <source>
        <dbReference type="ARBA" id="ARBA00023277"/>
    </source>
</evidence>
<evidence type="ECO:0000256" key="8">
    <source>
        <dbReference type="RuleBase" id="RU000489"/>
    </source>
</evidence>
<reference evidence="12 13" key="1">
    <citation type="journal article" date="2012" name="Science">
        <title>The Paleozoic origin of enzymatic lignin decomposition reconstructed from 31 fungal genomes.</title>
        <authorList>
            <person name="Floudas D."/>
            <person name="Binder M."/>
            <person name="Riley R."/>
            <person name="Barry K."/>
            <person name="Blanchette R.A."/>
            <person name="Henrissat B."/>
            <person name="Martinez A.T."/>
            <person name="Otillar R."/>
            <person name="Spatafora J.W."/>
            <person name="Yadav J.S."/>
            <person name="Aerts A."/>
            <person name="Benoit I."/>
            <person name="Boyd A."/>
            <person name="Carlson A."/>
            <person name="Copeland A."/>
            <person name="Coutinho P.M."/>
            <person name="de Vries R.P."/>
            <person name="Ferreira P."/>
            <person name="Findley K."/>
            <person name="Foster B."/>
            <person name="Gaskell J."/>
            <person name="Glotzer D."/>
            <person name="Gorecki P."/>
            <person name="Heitman J."/>
            <person name="Hesse C."/>
            <person name="Hori C."/>
            <person name="Igarashi K."/>
            <person name="Jurgens J.A."/>
            <person name="Kallen N."/>
            <person name="Kersten P."/>
            <person name="Kohler A."/>
            <person name="Kuees U."/>
            <person name="Kumar T.K.A."/>
            <person name="Kuo A."/>
            <person name="LaButti K."/>
            <person name="Larrondo L.F."/>
            <person name="Lindquist E."/>
            <person name="Ling A."/>
            <person name="Lombard V."/>
            <person name="Lucas S."/>
            <person name="Lundell T."/>
            <person name="Martin R."/>
            <person name="McLaughlin D.J."/>
            <person name="Morgenstern I."/>
            <person name="Morin E."/>
            <person name="Murat C."/>
            <person name="Nagy L.G."/>
            <person name="Nolan M."/>
            <person name="Ohm R.A."/>
            <person name="Patyshakuliyeva A."/>
            <person name="Rokas A."/>
            <person name="Ruiz-Duenas F.J."/>
            <person name="Sabat G."/>
            <person name="Salamov A."/>
            <person name="Samejima M."/>
            <person name="Schmutz J."/>
            <person name="Slot J.C."/>
            <person name="St John F."/>
            <person name="Stenlid J."/>
            <person name="Sun H."/>
            <person name="Sun S."/>
            <person name="Syed K."/>
            <person name="Tsang A."/>
            <person name="Wiebenga A."/>
            <person name="Young D."/>
            <person name="Pisabarro A."/>
            <person name="Eastwood D.C."/>
            <person name="Martin F."/>
            <person name="Cullen D."/>
            <person name="Grigoriev I.V."/>
            <person name="Hibbett D.S."/>
        </authorList>
    </citation>
    <scope>NUCLEOTIDE SEQUENCE [LARGE SCALE GENOMIC DNA]</scope>
    <source>
        <strain evidence="12 13">ATCC 11539</strain>
    </source>
</reference>
<dbReference type="InterPro" id="IPR001579">
    <property type="entry name" value="Glyco_hydro_18_chit_AS"/>
</dbReference>
<dbReference type="CDD" id="cd00598">
    <property type="entry name" value="GH18_chitinase-like"/>
    <property type="match status" value="1"/>
</dbReference>
<dbReference type="HOGENOM" id="CLU_050410_1_0_1"/>
<dbReference type="GO" id="GO:0000272">
    <property type="term" value="P:polysaccharide catabolic process"/>
    <property type="evidence" value="ECO:0007669"/>
    <property type="project" value="UniProtKB-KW"/>
</dbReference>
<dbReference type="InterPro" id="IPR001223">
    <property type="entry name" value="Glyco_hydro18_cat"/>
</dbReference>
<feature type="chain" id="PRO_5004544060" description="chitinase" evidence="10">
    <location>
        <begin position="25"/>
        <end position="321"/>
    </location>
</feature>
<feature type="signal peptide" evidence="10">
    <location>
        <begin position="1"/>
        <end position="24"/>
    </location>
</feature>
<keyword evidence="10" id="KW-0732">Signal</keyword>
<dbReference type="EC" id="3.2.1.14" evidence="2"/>
<keyword evidence="13" id="KW-1185">Reference proteome</keyword>
<dbReference type="eggNOG" id="ENOG502SMK5">
    <property type="taxonomic scope" value="Eukaryota"/>
</dbReference>
<evidence type="ECO:0000259" key="11">
    <source>
        <dbReference type="PROSITE" id="PS51910"/>
    </source>
</evidence>
<sequence length="321" mass="34528">MVSMTFARIAALLSGLACLATVFAAPIQEPRDLTVRTTQAAPHWVIYTDKWVSGETGPPAPADIDGYNTLMLSFLLSSGAADQALTWANLADADRKTLKTSYESAGIKLLVSAFGATETPTTSGVDAVTAANSMADFVKKYELDGIDVDYEDFDAINKGDGKAEQWLIDFTTQLRSQLPASDYIITHAPVAPWFRNDGHYTGGGYIKVDKEAGSSIDWYNIQFYNQGTDEYTTCDNLLNTSSSTWPDSALFQIAASGVDLNKLVIGKPAQGDANNGFMDPALLATCVSQAKAKGWNAGVMVWEFPDAASAWIKTVRGTAFP</sequence>
<keyword evidence="6 8" id="KW-0326">Glycosidase</keyword>
<name>S7QCT2_GLOTA</name>
<evidence type="ECO:0000313" key="13">
    <source>
        <dbReference type="Proteomes" id="UP000030669"/>
    </source>
</evidence>
<dbReference type="PROSITE" id="PS51910">
    <property type="entry name" value="GH18_2"/>
    <property type="match status" value="1"/>
</dbReference>
<dbReference type="Proteomes" id="UP000030669">
    <property type="component" value="Unassembled WGS sequence"/>
</dbReference>
<evidence type="ECO:0000256" key="4">
    <source>
        <dbReference type="ARBA" id="ARBA00023024"/>
    </source>
</evidence>
<protein>
    <recommendedName>
        <fullName evidence="2">chitinase</fullName>
        <ecNumber evidence="2">3.2.1.14</ecNumber>
    </recommendedName>
</protein>
<evidence type="ECO:0000256" key="3">
    <source>
        <dbReference type="ARBA" id="ARBA00022801"/>
    </source>
</evidence>
<evidence type="ECO:0000256" key="9">
    <source>
        <dbReference type="RuleBase" id="RU004453"/>
    </source>
</evidence>
<organism evidence="12 13">
    <name type="scientific">Gloeophyllum trabeum (strain ATCC 11539 / FP-39264 / Madison 617)</name>
    <name type="common">Brown rot fungus</name>
    <dbReference type="NCBI Taxonomy" id="670483"/>
    <lineage>
        <taxon>Eukaryota</taxon>
        <taxon>Fungi</taxon>
        <taxon>Dikarya</taxon>
        <taxon>Basidiomycota</taxon>
        <taxon>Agaricomycotina</taxon>
        <taxon>Agaricomycetes</taxon>
        <taxon>Gloeophyllales</taxon>
        <taxon>Gloeophyllaceae</taxon>
        <taxon>Gloeophyllum</taxon>
    </lineage>
</organism>
<comment type="catalytic activity">
    <reaction evidence="1">
        <text>Random endo-hydrolysis of N-acetyl-beta-D-glucosaminide (1-&gt;4)-beta-linkages in chitin and chitodextrins.</text>
        <dbReference type="EC" id="3.2.1.14"/>
    </reaction>
</comment>
<dbReference type="PANTHER" id="PTHR45708">
    <property type="entry name" value="ENDOCHITINASE"/>
    <property type="match status" value="1"/>
</dbReference>
<keyword evidence="5" id="KW-0119">Carbohydrate metabolism</keyword>
<dbReference type="PROSITE" id="PS01095">
    <property type="entry name" value="GH18_1"/>
    <property type="match status" value="1"/>
</dbReference>
<dbReference type="SUPFAM" id="SSF51445">
    <property type="entry name" value="(Trans)glycosidases"/>
    <property type="match status" value="1"/>
</dbReference>
<dbReference type="InterPro" id="IPR050542">
    <property type="entry name" value="Glycosyl_Hydrlase18_Chitinase"/>
</dbReference>